<reference evidence="1 2" key="1">
    <citation type="submission" date="2023-02" db="EMBL/GenBank/DDBJ databases">
        <title>LHISI_Scaffold_Assembly.</title>
        <authorList>
            <person name="Stuart O.P."/>
            <person name="Cleave R."/>
            <person name="Magrath M.J.L."/>
            <person name="Mikheyev A.S."/>
        </authorList>
    </citation>
    <scope>NUCLEOTIDE SEQUENCE [LARGE SCALE GENOMIC DNA]</scope>
    <source>
        <strain evidence="1">Daus_M_001</strain>
        <tissue evidence="1">Leg muscle</tissue>
    </source>
</reference>
<comment type="caution">
    <text evidence="1">The sequence shown here is derived from an EMBL/GenBank/DDBJ whole genome shotgun (WGS) entry which is preliminary data.</text>
</comment>
<dbReference type="EMBL" id="JARBHB010000002">
    <property type="protein sequence ID" value="KAJ8892509.1"/>
    <property type="molecule type" value="Genomic_DNA"/>
</dbReference>
<accession>A0ABQ9I899</accession>
<evidence type="ECO:0008006" key="3">
    <source>
        <dbReference type="Google" id="ProtNLM"/>
    </source>
</evidence>
<dbReference type="InterPro" id="IPR043502">
    <property type="entry name" value="DNA/RNA_pol_sf"/>
</dbReference>
<organism evidence="1 2">
    <name type="scientific">Dryococelus australis</name>
    <dbReference type="NCBI Taxonomy" id="614101"/>
    <lineage>
        <taxon>Eukaryota</taxon>
        <taxon>Metazoa</taxon>
        <taxon>Ecdysozoa</taxon>
        <taxon>Arthropoda</taxon>
        <taxon>Hexapoda</taxon>
        <taxon>Insecta</taxon>
        <taxon>Pterygota</taxon>
        <taxon>Neoptera</taxon>
        <taxon>Polyneoptera</taxon>
        <taxon>Phasmatodea</taxon>
        <taxon>Verophasmatodea</taxon>
        <taxon>Anareolatae</taxon>
        <taxon>Phasmatidae</taxon>
        <taxon>Eurycanthinae</taxon>
        <taxon>Dryococelus</taxon>
    </lineage>
</organism>
<proteinExistence type="predicted"/>
<dbReference type="SUPFAM" id="SSF56672">
    <property type="entry name" value="DNA/RNA polymerases"/>
    <property type="match status" value="1"/>
</dbReference>
<evidence type="ECO:0000313" key="1">
    <source>
        <dbReference type="EMBL" id="KAJ8892509.1"/>
    </source>
</evidence>
<name>A0ABQ9I899_9NEOP</name>
<sequence>MDAFGDIDGVMIYVDDLLIYTADEQTNDRIHKQVLHRYKVQEVKYVGDSLKVGNAIPAKVKSLQPQIMTPPRVCKMLQRFLGLIN</sequence>
<protein>
    <recommendedName>
        <fullName evidence="3">Reverse transcriptase</fullName>
    </recommendedName>
</protein>
<gene>
    <name evidence="1" type="ORF">PR048_005090</name>
</gene>
<keyword evidence="2" id="KW-1185">Reference proteome</keyword>
<evidence type="ECO:0000313" key="2">
    <source>
        <dbReference type="Proteomes" id="UP001159363"/>
    </source>
</evidence>
<dbReference type="Proteomes" id="UP001159363">
    <property type="component" value="Chromosome 2"/>
</dbReference>